<dbReference type="AlphaFoldDB" id="A0A0F9GWF8"/>
<gene>
    <name evidence="1" type="ORF">LCGC14_1859110</name>
</gene>
<dbReference type="EMBL" id="LAZR01018790">
    <property type="protein sequence ID" value="KKL94986.1"/>
    <property type="molecule type" value="Genomic_DNA"/>
</dbReference>
<comment type="caution">
    <text evidence="1">The sequence shown here is derived from an EMBL/GenBank/DDBJ whole genome shotgun (WGS) entry which is preliminary data.</text>
</comment>
<accession>A0A0F9GWF8</accession>
<sequence length="62" mass="7625">MDIKDTRKKIREIEDQLKSTKINMVSAEYYEKLLHIHSELWLLLYFKINQEKTYLDPPKKEK</sequence>
<name>A0A0F9GWF8_9ZZZZ</name>
<protein>
    <submittedName>
        <fullName evidence="1">Uncharacterized protein</fullName>
    </submittedName>
</protein>
<reference evidence="1" key="1">
    <citation type="journal article" date="2015" name="Nature">
        <title>Complex archaea that bridge the gap between prokaryotes and eukaryotes.</title>
        <authorList>
            <person name="Spang A."/>
            <person name="Saw J.H."/>
            <person name="Jorgensen S.L."/>
            <person name="Zaremba-Niedzwiedzka K."/>
            <person name="Martijn J."/>
            <person name="Lind A.E."/>
            <person name="van Eijk R."/>
            <person name="Schleper C."/>
            <person name="Guy L."/>
            <person name="Ettema T.J."/>
        </authorList>
    </citation>
    <scope>NUCLEOTIDE SEQUENCE</scope>
</reference>
<evidence type="ECO:0000313" key="1">
    <source>
        <dbReference type="EMBL" id="KKL94986.1"/>
    </source>
</evidence>
<proteinExistence type="predicted"/>
<organism evidence="1">
    <name type="scientific">marine sediment metagenome</name>
    <dbReference type="NCBI Taxonomy" id="412755"/>
    <lineage>
        <taxon>unclassified sequences</taxon>
        <taxon>metagenomes</taxon>
        <taxon>ecological metagenomes</taxon>
    </lineage>
</organism>